<name>A0ABU9HB96_9GAMM</name>
<dbReference type="PANTHER" id="PTHR35936">
    <property type="entry name" value="MEMBRANE-BOUND LYTIC MUREIN TRANSGLYCOSYLASE F"/>
    <property type="match status" value="1"/>
</dbReference>
<keyword evidence="2 3" id="KW-0732">Signal</keyword>
<sequence length="308" mass="34809">MVMPQYRHLTYTILLLTLCFFSNVSNARDLADVKADGVLRHIGIPYANFIITYKEGDNTIVNGFDVELMKGFAKHLGVKYEYVRASWSNAFTLLTGRNAHYSNTGLIRGHVTHDIKGDLLASGTTILPWRTEVVDFSDNYFPSAVWLMARADSDLKPITPSGSVTQDIITVKKLIKDHNVLAMKQTCLDPDLYDLYDTDANIILPVTELKLSEMIPAILNNDAESTLLDVPDILIGLQKWPGETKVIGPISEDQKMGVGFRKDSPELRKAFNQYLRGIQQSGKYNVLVKKYYPSVFNFYPDFFKIKNK</sequence>
<dbReference type="PANTHER" id="PTHR35936:SF17">
    <property type="entry name" value="ARGININE-BINDING EXTRACELLULAR PROTEIN ARTP"/>
    <property type="match status" value="1"/>
</dbReference>
<proteinExistence type="inferred from homology"/>
<feature type="chain" id="PRO_5047496589" evidence="3">
    <location>
        <begin position="28"/>
        <end position="308"/>
    </location>
</feature>
<dbReference type="SUPFAM" id="SSF53850">
    <property type="entry name" value="Periplasmic binding protein-like II"/>
    <property type="match status" value="1"/>
</dbReference>
<dbReference type="SMART" id="SM00062">
    <property type="entry name" value="PBPb"/>
    <property type="match status" value="1"/>
</dbReference>
<evidence type="ECO:0000313" key="5">
    <source>
        <dbReference type="EMBL" id="MEL0659003.1"/>
    </source>
</evidence>
<evidence type="ECO:0000256" key="1">
    <source>
        <dbReference type="ARBA" id="ARBA00010333"/>
    </source>
</evidence>
<feature type="signal peptide" evidence="3">
    <location>
        <begin position="1"/>
        <end position="27"/>
    </location>
</feature>
<accession>A0ABU9HB96</accession>
<reference evidence="5 6" key="1">
    <citation type="submission" date="2024-02" db="EMBL/GenBank/DDBJ databases">
        <title>Bacteria isolated from the canopy kelp, Nereocystis luetkeana.</title>
        <authorList>
            <person name="Pfister C.A."/>
            <person name="Younker I.T."/>
            <person name="Light S.H."/>
        </authorList>
    </citation>
    <scope>NUCLEOTIDE SEQUENCE [LARGE SCALE GENOMIC DNA]</scope>
    <source>
        <strain evidence="5 6">TI.2.07</strain>
    </source>
</reference>
<evidence type="ECO:0000259" key="4">
    <source>
        <dbReference type="SMART" id="SM00062"/>
    </source>
</evidence>
<dbReference type="InterPro" id="IPR001638">
    <property type="entry name" value="Solute-binding_3/MltF_N"/>
</dbReference>
<dbReference type="Gene3D" id="3.40.190.10">
    <property type="entry name" value="Periplasmic binding protein-like II"/>
    <property type="match status" value="2"/>
</dbReference>
<evidence type="ECO:0000256" key="2">
    <source>
        <dbReference type="ARBA" id="ARBA00022729"/>
    </source>
</evidence>
<keyword evidence="6" id="KW-1185">Reference proteome</keyword>
<evidence type="ECO:0000313" key="6">
    <source>
        <dbReference type="Proteomes" id="UP001366060"/>
    </source>
</evidence>
<comment type="similarity">
    <text evidence="1">Belongs to the bacterial solute-binding protein 3 family.</text>
</comment>
<dbReference type="EMBL" id="JBAKBA010000013">
    <property type="protein sequence ID" value="MEL0659003.1"/>
    <property type="molecule type" value="Genomic_DNA"/>
</dbReference>
<dbReference type="Proteomes" id="UP001366060">
    <property type="component" value="Unassembled WGS sequence"/>
</dbReference>
<feature type="domain" description="Solute-binding protein family 3/N-terminal" evidence="4">
    <location>
        <begin position="38"/>
        <end position="295"/>
    </location>
</feature>
<dbReference type="Pfam" id="PF00497">
    <property type="entry name" value="SBP_bac_3"/>
    <property type="match status" value="1"/>
</dbReference>
<gene>
    <name evidence="5" type="ORF">V6255_07595</name>
</gene>
<protein>
    <submittedName>
        <fullName evidence="5">Transporter substrate-binding domain-containing protein</fullName>
    </submittedName>
</protein>
<evidence type="ECO:0000256" key="3">
    <source>
        <dbReference type="SAM" id="SignalP"/>
    </source>
</evidence>
<comment type="caution">
    <text evidence="5">The sequence shown here is derived from an EMBL/GenBank/DDBJ whole genome shotgun (WGS) entry which is preliminary data.</text>
</comment>
<organism evidence="5 6">
    <name type="scientific">Psychromonas arctica</name>
    <dbReference type="NCBI Taxonomy" id="168275"/>
    <lineage>
        <taxon>Bacteria</taxon>
        <taxon>Pseudomonadati</taxon>
        <taxon>Pseudomonadota</taxon>
        <taxon>Gammaproteobacteria</taxon>
        <taxon>Alteromonadales</taxon>
        <taxon>Psychromonadaceae</taxon>
        <taxon>Psychromonas</taxon>
    </lineage>
</organism>
<dbReference type="RefSeq" id="WP_341627604.1">
    <property type="nucleotide sequence ID" value="NZ_JBAKBA010000013.1"/>
</dbReference>